<dbReference type="GO" id="GO:0005886">
    <property type="term" value="C:plasma membrane"/>
    <property type="evidence" value="ECO:0007669"/>
    <property type="project" value="UniProtKB-SubCell"/>
</dbReference>
<dbReference type="Proteomes" id="UP000450599">
    <property type="component" value="Unassembled WGS sequence"/>
</dbReference>
<dbReference type="Proteomes" id="UP000095591">
    <property type="component" value="Unassembled WGS sequence"/>
</dbReference>
<accession>A0A173VQG7</accession>
<dbReference type="Proteomes" id="UP001210126">
    <property type="component" value="Unassembled WGS sequence"/>
</dbReference>
<dbReference type="Proteomes" id="UP000095332">
    <property type="component" value="Unassembled WGS sequence"/>
</dbReference>
<dbReference type="EMBL" id="CYXP01000008">
    <property type="protein sequence ID" value="CUN28385.1"/>
    <property type="molecule type" value="Genomic_DNA"/>
</dbReference>
<gene>
    <name evidence="9" type="ORF">ERS852429_03246</name>
    <name evidence="10" type="ORF">ERS852560_02952</name>
    <name evidence="13" type="ORF">GKD54_05525</name>
    <name evidence="12" type="ORF">GKD58_03330</name>
    <name evidence="14" type="ORF">P2T59_11175</name>
    <name evidence="11" type="ORF">PN599_08300</name>
</gene>
<evidence type="ECO:0000256" key="4">
    <source>
        <dbReference type="ARBA" id="ARBA00022989"/>
    </source>
</evidence>
<dbReference type="Proteomes" id="UP000471216">
    <property type="component" value="Unassembled WGS sequence"/>
</dbReference>
<evidence type="ECO:0000259" key="8">
    <source>
        <dbReference type="Pfam" id="PF02687"/>
    </source>
</evidence>
<organism evidence="9 16">
    <name type="scientific">Parabacteroides distasonis</name>
    <dbReference type="NCBI Taxonomy" id="823"/>
    <lineage>
        <taxon>Bacteria</taxon>
        <taxon>Pseudomonadati</taxon>
        <taxon>Bacteroidota</taxon>
        <taxon>Bacteroidia</taxon>
        <taxon>Bacteroidales</taxon>
        <taxon>Tannerellaceae</taxon>
        <taxon>Parabacteroides</taxon>
    </lineage>
</organism>
<dbReference type="InterPro" id="IPR050250">
    <property type="entry name" value="Macrolide_Exporter_MacB"/>
</dbReference>
<dbReference type="EMBL" id="CP120353">
    <property type="protein sequence ID" value="WET66522.1"/>
    <property type="molecule type" value="Genomic_DNA"/>
</dbReference>
<dbReference type="PANTHER" id="PTHR30572">
    <property type="entry name" value="MEMBRANE COMPONENT OF TRANSPORTER-RELATED"/>
    <property type="match status" value="1"/>
</dbReference>
<sequence>MIRHLLQLIWNQRKQNAWLWAELLLVSVFLWFLVDYLYVMGRTYTAPLGFDIRHTYSIVISSLSERSPDYIPKEKRERPDGVHLLTALDRIRTYPGVESACLTDGGMPYYMGSRNLVWRIDTLQVPCRYAFVTPEFFDVFRIYDKDGKTASLKRAIEDNNSIVISADVETMNPGLSLLGQKAYRGNVTDEIEETIRGISVPIRRHEYTKAEPNVYRALRLSRMEEGYYEGMIDAVRLCVRVRPDVDNADFPARFRKDMAEQLRLGNLYLLDVQPLSYIRDGYIRSIGVENEVKTRVAVACFLLANIFLGIIGTFWFRTEYRKGEMGLRMALGSTRRQLNSIMVGEGVLLLVLAFIPSLVISFNIAHMDLIDTYQLPFTWLRFAICGGITFVLIVLMIICGVWYPARSTARLEPAEALHYE</sequence>
<dbReference type="EMBL" id="WKMW01000003">
    <property type="protein sequence ID" value="MRY83312.1"/>
    <property type="molecule type" value="Genomic_DNA"/>
</dbReference>
<keyword evidence="3 7" id="KW-0812">Transmembrane</keyword>
<keyword evidence="4 7" id="KW-1133">Transmembrane helix</keyword>
<feature type="transmembrane region" description="Helical" evidence="7">
    <location>
        <begin position="338"/>
        <end position="359"/>
    </location>
</feature>
<evidence type="ECO:0000313" key="11">
    <source>
        <dbReference type="EMBL" id="MDB9005001.1"/>
    </source>
</evidence>
<evidence type="ECO:0000313" key="9">
    <source>
        <dbReference type="EMBL" id="CUN28385.1"/>
    </source>
</evidence>
<reference evidence="11" key="3">
    <citation type="submission" date="2023-01" db="EMBL/GenBank/DDBJ databases">
        <title>Human gut microbiome strain richness.</title>
        <authorList>
            <person name="Chen-Liaw A."/>
        </authorList>
    </citation>
    <scope>NUCLEOTIDE SEQUENCE</scope>
    <source>
        <strain evidence="11">RTP21484st1_E5_RTP21484_190118</strain>
    </source>
</reference>
<dbReference type="Pfam" id="PF02687">
    <property type="entry name" value="FtsX"/>
    <property type="match status" value="1"/>
</dbReference>
<evidence type="ECO:0000313" key="18">
    <source>
        <dbReference type="Proteomes" id="UP000471216"/>
    </source>
</evidence>
<evidence type="ECO:0000313" key="15">
    <source>
        <dbReference type="Proteomes" id="UP000095332"/>
    </source>
</evidence>
<evidence type="ECO:0000313" key="16">
    <source>
        <dbReference type="Proteomes" id="UP000095591"/>
    </source>
</evidence>
<protein>
    <submittedName>
        <fullName evidence="9">Acidobacterial duplicated orphan permease</fullName>
    </submittedName>
    <submittedName>
        <fullName evidence="11">FtsX-like permease family protein</fullName>
    </submittedName>
</protein>
<dbReference type="EMBL" id="CZBM01000013">
    <property type="protein sequence ID" value="CUQ44584.1"/>
    <property type="molecule type" value="Genomic_DNA"/>
</dbReference>
<feature type="domain" description="ABC3 transporter permease C-terminal" evidence="8">
    <location>
        <begin position="297"/>
        <end position="413"/>
    </location>
</feature>
<feature type="transmembrane region" description="Helical" evidence="7">
    <location>
        <begin position="20"/>
        <end position="39"/>
    </location>
</feature>
<evidence type="ECO:0000313" key="10">
    <source>
        <dbReference type="EMBL" id="CUQ44584.1"/>
    </source>
</evidence>
<evidence type="ECO:0000313" key="13">
    <source>
        <dbReference type="EMBL" id="MRZ05688.1"/>
    </source>
</evidence>
<dbReference type="InterPro" id="IPR003838">
    <property type="entry name" value="ABC3_permease_C"/>
</dbReference>
<keyword evidence="5 7" id="KW-0472">Membrane</keyword>
<dbReference type="EMBL" id="WKMX01000005">
    <property type="protein sequence ID" value="MRZ05688.1"/>
    <property type="molecule type" value="Genomic_DNA"/>
</dbReference>
<reference evidence="17 18" key="2">
    <citation type="journal article" date="2019" name="Nat. Med.">
        <title>A library of human gut bacterial isolates paired with longitudinal multiomics data enables mechanistic microbiome research.</title>
        <authorList>
            <person name="Poyet M."/>
            <person name="Groussin M."/>
            <person name="Gibbons S.M."/>
            <person name="Avila-Pacheco J."/>
            <person name="Jiang X."/>
            <person name="Kearney S.M."/>
            <person name="Perrotta A.R."/>
            <person name="Berdy B."/>
            <person name="Zhao S."/>
            <person name="Lieberman T.D."/>
            <person name="Swanson P.K."/>
            <person name="Smith M."/>
            <person name="Roesemann S."/>
            <person name="Alexander J.E."/>
            <person name="Rich S.A."/>
            <person name="Livny J."/>
            <person name="Vlamakis H."/>
            <person name="Clish C."/>
            <person name="Bullock K."/>
            <person name="Deik A."/>
            <person name="Scott J."/>
            <person name="Pierce K.A."/>
            <person name="Xavier R.J."/>
            <person name="Alm E.J."/>
        </authorList>
    </citation>
    <scope>NUCLEOTIDE SEQUENCE [LARGE SCALE GENOMIC DNA]</scope>
    <source>
        <strain evidence="13 18">BIOML-A10</strain>
        <strain evidence="12 17">BIOML-A11</strain>
    </source>
</reference>
<keyword evidence="2" id="KW-1003">Cell membrane</keyword>
<comment type="similarity">
    <text evidence="6">Belongs to the ABC-4 integral membrane protein family.</text>
</comment>
<name>A0A173VQG7_PARDI</name>
<dbReference type="GO" id="GO:0022857">
    <property type="term" value="F:transmembrane transporter activity"/>
    <property type="evidence" value="ECO:0007669"/>
    <property type="project" value="TreeGrafter"/>
</dbReference>
<evidence type="ECO:0000313" key="12">
    <source>
        <dbReference type="EMBL" id="MRY83312.1"/>
    </source>
</evidence>
<evidence type="ECO:0000256" key="1">
    <source>
        <dbReference type="ARBA" id="ARBA00004651"/>
    </source>
</evidence>
<proteinExistence type="inferred from homology"/>
<feature type="transmembrane region" description="Helical" evidence="7">
    <location>
        <begin position="296"/>
        <end position="317"/>
    </location>
</feature>
<evidence type="ECO:0000313" key="17">
    <source>
        <dbReference type="Proteomes" id="UP000450599"/>
    </source>
</evidence>
<evidence type="ECO:0000313" key="14">
    <source>
        <dbReference type="EMBL" id="WET66522.1"/>
    </source>
</evidence>
<evidence type="ECO:0000256" key="7">
    <source>
        <dbReference type="SAM" id="Phobius"/>
    </source>
</evidence>
<dbReference type="RefSeq" id="WP_022192049.1">
    <property type="nucleotide sequence ID" value="NZ_BAABYH010000001.1"/>
</dbReference>
<evidence type="ECO:0000256" key="2">
    <source>
        <dbReference type="ARBA" id="ARBA00022475"/>
    </source>
</evidence>
<dbReference type="EMBL" id="JAQMPJ010000005">
    <property type="protein sequence ID" value="MDB9005001.1"/>
    <property type="molecule type" value="Genomic_DNA"/>
</dbReference>
<comment type="subcellular location">
    <subcellularLocation>
        <location evidence="1">Cell membrane</location>
        <topology evidence="1">Multi-pass membrane protein</topology>
    </subcellularLocation>
</comment>
<evidence type="ECO:0000256" key="3">
    <source>
        <dbReference type="ARBA" id="ARBA00022692"/>
    </source>
</evidence>
<evidence type="ECO:0000256" key="6">
    <source>
        <dbReference type="ARBA" id="ARBA00038076"/>
    </source>
</evidence>
<evidence type="ECO:0000256" key="5">
    <source>
        <dbReference type="ARBA" id="ARBA00023136"/>
    </source>
</evidence>
<feature type="transmembrane region" description="Helical" evidence="7">
    <location>
        <begin position="379"/>
        <end position="403"/>
    </location>
</feature>
<dbReference type="Proteomes" id="UP001221009">
    <property type="component" value="Chromosome"/>
</dbReference>
<dbReference type="PANTHER" id="PTHR30572:SF4">
    <property type="entry name" value="ABC TRANSPORTER PERMEASE YTRF"/>
    <property type="match status" value="1"/>
</dbReference>
<reference evidence="15 16" key="1">
    <citation type="submission" date="2015-09" db="EMBL/GenBank/DDBJ databases">
        <authorList>
            <consortium name="Pathogen Informatics"/>
        </authorList>
    </citation>
    <scope>NUCLEOTIDE SEQUENCE [LARGE SCALE GENOMIC DNA]</scope>
    <source>
        <strain evidence="9 16">2789STDY5608872</strain>
        <strain evidence="10 15">2789STDY5834948</strain>
    </source>
</reference>
<reference evidence="14" key="4">
    <citation type="submission" date="2023-03" db="EMBL/GenBank/DDBJ databases">
        <title>Parabacteroides distasonis, a bacteria resistant against UC.</title>
        <authorList>
            <person name="Dai W."/>
        </authorList>
    </citation>
    <scope>NUCLEOTIDE SEQUENCE</scope>
    <source>
        <strain evidence="14">F1-28</strain>
    </source>
</reference>
<dbReference type="AlphaFoldDB" id="A0A173VQG7"/>